<dbReference type="EnsemblPlants" id="OPUNC12G13310.1">
    <property type="protein sequence ID" value="OPUNC12G13310.1"/>
    <property type="gene ID" value="OPUNC12G13310"/>
</dbReference>
<name>A0A0E0MN86_ORYPU</name>
<feature type="region of interest" description="Disordered" evidence="1">
    <location>
        <begin position="47"/>
        <end position="95"/>
    </location>
</feature>
<sequence>SSLGRAYASPRATLSSSSLLHAQHLLQPRTPPLPTTTSSLAAAAAYFFPNRRGQSRGRPLPPPPRTPPLPTPTSSPAAAGAGAEVVPFSRRRHRHRTLHRCPATAGVHRYRAPVVTTNAILLPSITDLSSPPAPPIAEEEDGVLPVERHWIRRGR</sequence>
<reference evidence="2" key="2">
    <citation type="submission" date="2018-05" db="EMBL/GenBank/DDBJ databases">
        <title>OpunRS2 (Oryza punctata Reference Sequence Version 2).</title>
        <authorList>
            <person name="Zhang J."/>
            <person name="Kudrna D."/>
            <person name="Lee S."/>
            <person name="Talag J."/>
            <person name="Welchert J."/>
            <person name="Wing R.A."/>
        </authorList>
    </citation>
    <scope>NUCLEOTIDE SEQUENCE [LARGE SCALE GENOMIC DNA]</scope>
</reference>
<evidence type="ECO:0000313" key="2">
    <source>
        <dbReference type="EnsemblPlants" id="OPUNC12G13310.1"/>
    </source>
</evidence>
<evidence type="ECO:0000313" key="3">
    <source>
        <dbReference type="Proteomes" id="UP000026962"/>
    </source>
</evidence>
<feature type="compositionally biased region" description="Pro residues" evidence="1">
    <location>
        <begin position="59"/>
        <end position="73"/>
    </location>
</feature>
<dbReference type="HOGENOM" id="CLU_1700036_0_0_1"/>
<proteinExistence type="predicted"/>
<dbReference type="Gramene" id="OPUNC12G13310.1">
    <property type="protein sequence ID" value="OPUNC12G13310.1"/>
    <property type="gene ID" value="OPUNC12G13310"/>
</dbReference>
<feature type="compositionally biased region" description="Low complexity" evidence="1">
    <location>
        <begin position="74"/>
        <end position="83"/>
    </location>
</feature>
<keyword evidence="3" id="KW-1185">Reference proteome</keyword>
<protein>
    <submittedName>
        <fullName evidence="2">Uncharacterized protein</fullName>
    </submittedName>
</protein>
<accession>A0A0E0MN86</accession>
<organism evidence="2">
    <name type="scientific">Oryza punctata</name>
    <name type="common">Red rice</name>
    <dbReference type="NCBI Taxonomy" id="4537"/>
    <lineage>
        <taxon>Eukaryota</taxon>
        <taxon>Viridiplantae</taxon>
        <taxon>Streptophyta</taxon>
        <taxon>Embryophyta</taxon>
        <taxon>Tracheophyta</taxon>
        <taxon>Spermatophyta</taxon>
        <taxon>Magnoliopsida</taxon>
        <taxon>Liliopsida</taxon>
        <taxon>Poales</taxon>
        <taxon>Poaceae</taxon>
        <taxon>BOP clade</taxon>
        <taxon>Oryzoideae</taxon>
        <taxon>Oryzeae</taxon>
        <taxon>Oryzinae</taxon>
        <taxon>Oryza</taxon>
    </lineage>
</organism>
<reference evidence="2" key="1">
    <citation type="submission" date="2015-04" db="UniProtKB">
        <authorList>
            <consortium name="EnsemblPlants"/>
        </authorList>
    </citation>
    <scope>IDENTIFICATION</scope>
</reference>
<dbReference type="Proteomes" id="UP000026962">
    <property type="component" value="Chromosome 12"/>
</dbReference>
<dbReference type="AlphaFoldDB" id="A0A0E0MN86"/>
<evidence type="ECO:0000256" key="1">
    <source>
        <dbReference type="SAM" id="MobiDB-lite"/>
    </source>
</evidence>